<sequence>MWFVASALKILFPLASVIDLVQTEPEFLPWTTRLEGVQRIHSQFYIMRIRRCNDQRQRKPVCVRHQAALYAFFPLSVGFRPTATV</sequence>
<gene>
    <name evidence="1" type="ORF">NCTC13193_02206</name>
</gene>
<evidence type="ECO:0000313" key="1">
    <source>
        <dbReference type="EMBL" id="VEI68130.1"/>
    </source>
</evidence>
<evidence type="ECO:0000313" key="2">
    <source>
        <dbReference type="Proteomes" id="UP000270487"/>
    </source>
</evidence>
<proteinExistence type="predicted"/>
<name>A0A3S5APZ0_SERFO</name>
<reference evidence="1 2" key="1">
    <citation type="submission" date="2018-12" db="EMBL/GenBank/DDBJ databases">
        <authorList>
            <consortium name="Pathogen Informatics"/>
        </authorList>
    </citation>
    <scope>NUCLEOTIDE SEQUENCE [LARGE SCALE GENOMIC DNA]</scope>
    <source>
        <strain evidence="1 2">NCTC13193</strain>
    </source>
</reference>
<dbReference type="AlphaFoldDB" id="A0A3S5APZ0"/>
<protein>
    <submittedName>
        <fullName evidence="1">Uncharacterized protein</fullName>
    </submittedName>
</protein>
<dbReference type="Proteomes" id="UP000270487">
    <property type="component" value="Chromosome"/>
</dbReference>
<organism evidence="1 2">
    <name type="scientific">Serratia fonticola</name>
    <dbReference type="NCBI Taxonomy" id="47917"/>
    <lineage>
        <taxon>Bacteria</taxon>
        <taxon>Pseudomonadati</taxon>
        <taxon>Pseudomonadota</taxon>
        <taxon>Gammaproteobacteria</taxon>
        <taxon>Enterobacterales</taxon>
        <taxon>Yersiniaceae</taxon>
        <taxon>Serratia</taxon>
    </lineage>
</organism>
<dbReference type="EMBL" id="LR134492">
    <property type="protein sequence ID" value="VEI68130.1"/>
    <property type="molecule type" value="Genomic_DNA"/>
</dbReference>
<accession>A0A3S5APZ0</accession>